<evidence type="ECO:0000256" key="1">
    <source>
        <dbReference type="ARBA" id="ARBA00004177"/>
    </source>
</evidence>
<keyword evidence="3" id="KW-0813">Transport</keyword>
<keyword evidence="5" id="KW-0653">Protein transport</keyword>
<evidence type="ECO:0000256" key="5">
    <source>
        <dbReference type="ARBA" id="ARBA00022927"/>
    </source>
</evidence>
<reference evidence="6" key="1">
    <citation type="submission" date="2023-03" db="EMBL/GenBank/DDBJ databases">
        <authorList>
            <person name="Julca I."/>
        </authorList>
    </citation>
    <scope>NUCLEOTIDE SEQUENCE</scope>
</reference>
<proteinExistence type="inferred from homology"/>
<dbReference type="AlphaFoldDB" id="A0AAV1C1D2"/>
<protein>
    <submittedName>
        <fullName evidence="6">OLC1v1022740C1</fullName>
    </submittedName>
</protein>
<dbReference type="InterPro" id="IPR029705">
    <property type="entry name" value="VPS35L"/>
</dbReference>
<gene>
    <name evidence="6" type="ORF">OLC1_LOCUS1004</name>
</gene>
<accession>A0AAV1C1D2</accession>
<evidence type="ECO:0000313" key="6">
    <source>
        <dbReference type="EMBL" id="CAI9088423.1"/>
    </source>
</evidence>
<dbReference type="EMBL" id="OX459118">
    <property type="protein sequence ID" value="CAI9088423.1"/>
    <property type="molecule type" value="Genomic_DNA"/>
</dbReference>
<name>A0AAV1C1D2_OLDCO</name>
<evidence type="ECO:0000256" key="3">
    <source>
        <dbReference type="ARBA" id="ARBA00022448"/>
    </source>
</evidence>
<dbReference type="GO" id="GO:0032456">
    <property type="term" value="P:endocytic recycling"/>
    <property type="evidence" value="ECO:0007669"/>
    <property type="project" value="InterPro"/>
</dbReference>
<evidence type="ECO:0000313" key="7">
    <source>
        <dbReference type="Proteomes" id="UP001161247"/>
    </source>
</evidence>
<evidence type="ECO:0000256" key="4">
    <source>
        <dbReference type="ARBA" id="ARBA00022753"/>
    </source>
</evidence>
<evidence type="ECO:0000256" key="2">
    <source>
        <dbReference type="ARBA" id="ARBA00010704"/>
    </source>
</evidence>
<dbReference type="GO" id="GO:0015031">
    <property type="term" value="P:protein transport"/>
    <property type="evidence" value="ECO:0007669"/>
    <property type="project" value="UniProtKB-KW"/>
</dbReference>
<comment type="subcellular location">
    <subcellularLocation>
        <location evidence="1">Endosome</location>
    </subcellularLocation>
</comment>
<keyword evidence="4" id="KW-0967">Endosome</keyword>
<dbReference type="GO" id="GO:0005768">
    <property type="term" value="C:endosome"/>
    <property type="evidence" value="ECO:0007669"/>
    <property type="project" value="UniProtKB-SubCell"/>
</dbReference>
<organism evidence="6 7">
    <name type="scientific">Oldenlandia corymbosa var. corymbosa</name>
    <dbReference type="NCBI Taxonomy" id="529605"/>
    <lineage>
        <taxon>Eukaryota</taxon>
        <taxon>Viridiplantae</taxon>
        <taxon>Streptophyta</taxon>
        <taxon>Embryophyta</taxon>
        <taxon>Tracheophyta</taxon>
        <taxon>Spermatophyta</taxon>
        <taxon>Magnoliopsida</taxon>
        <taxon>eudicotyledons</taxon>
        <taxon>Gunneridae</taxon>
        <taxon>Pentapetalae</taxon>
        <taxon>asterids</taxon>
        <taxon>lamiids</taxon>
        <taxon>Gentianales</taxon>
        <taxon>Rubiaceae</taxon>
        <taxon>Rubioideae</taxon>
        <taxon>Spermacoceae</taxon>
        <taxon>Hedyotis-Oldenlandia complex</taxon>
        <taxon>Oldenlandia</taxon>
    </lineage>
</organism>
<dbReference type="Proteomes" id="UP001161247">
    <property type="component" value="Chromosome 1"/>
</dbReference>
<dbReference type="PANTHER" id="PTHR13673">
    <property type="entry name" value="ESOPHAGEAL CANCER ASSOCIATED PROTEIN"/>
    <property type="match status" value="1"/>
</dbReference>
<comment type="similarity">
    <text evidence="2">Belongs to the VPS35L family.</text>
</comment>
<sequence>MEVISCYDNLDAYLMVLGAFADIILHCEMGIHLNKILDEIFGRVCPQDIDENALTALQLFFLKLLTHFDDLKEIISLVRVFKFSLFRWP</sequence>
<keyword evidence="7" id="KW-1185">Reference proteome</keyword>
<dbReference type="PANTHER" id="PTHR13673:SF0">
    <property type="entry name" value="VPS35 ENDOSOMAL PROTEIN-SORTING FACTOR-LIKE"/>
    <property type="match status" value="1"/>
</dbReference>